<dbReference type="Proteomes" id="UP001209730">
    <property type="component" value="Unassembled WGS sequence"/>
</dbReference>
<reference evidence="3" key="1">
    <citation type="submission" date="2016-03" db="EMBL/GenBank/DDBJ databases">
        <authorList>
            <person name="Lee Y.-S."/>
            <person name="Choi Y.-L."/>
        </authorList>
    </citation>
    <scope>NUCLEOTIDE SEQUENCE [LARGE SCALE GENOMIC DNA]</scope>
    <source>
        <strain evidence="3">DAU221</strain>
    </source>
</reference>
<evidence type="ECO:0000313" key="2">
    <source>
        <dbReference type="EMBL" id="MCX2800789.1"/>
    </source>
</evidence>
<evidence type="ECO:0000313" key="1">
    <source>
        <dbReference type="EMBL" id="AMX01941.1"/>
    </source>
</evidence>
<reference evidence="1" key="2">
    <citation type="submission" date="2016-03" db="EMBL/GenBank/DDBJ databases">
        <authorList>
            <person name="Ploux O."/>
        </authorList>
    </citation>
    <scope>NUCLEOTIDE SEQUENCE [LARGE SCALE GENOMIC DNA]</scope>
    <source>
        <strain evidence="1">DAU221</strain>
    </source>
</reference>
<proteinExistence type="predicted"/>
<name>A0A143HKB4_MICTH</name>
<accession>A0A143HKB4</accession>
<organism evidence="1 3">
    <name type="scientific">Microbulbifer thermotolerans</name>
    <dbReference type="NCBI Taxonomy" id="252514"/>
    <lineage>
        <taxon>Bacteria</taxon>
        <taxon>Pseudomonadati</taxon>
        <taxon>Pseudomonadota</taxon>
        <taxon>Gammaproteobacteria</taxon>
        <taxon>Cellvibrionales</taxon>
        <taxon>Microbulbiferaceae</taxon>
        <taxon>Microbulbifer</taxon>
    </lineage>
</organism>
<dbReference type="STRING" id="252514.A3224_04490"/>
<sequence length="192" mass="21395">MKWSFLTIFCLTVVVQLKVEATTVRPLTFDKVISQADVVTIGFIYEGKTAARDFTKTGFQTPPKYCAHAERAISGEYEGDSVCFFARAGLKIGVPYLLFLSRGEDVDSNGEPVSYVGSLALEIAEPNSFHDFRAVRWEAIRDPVIPGLVEDKALVDYQDASDITNKQSIVVYSYFPLKAVEKTVRQLKSSNH</sequence>
<keyword evidence="3" id="KW-1185">Reference proteome</keyword>
<dbReference type="EMBL" id="CP014864">
    <property type="protein sequence ID" value="AMX01941.1"/>
    <property type="molecule type" value="Genomic_DNA"/>
</dbReference>
<dbReference type="EMBL" id="JAPHQB010000003">
    <property type="protein sequence ID" value="MCX2800789.1"/>
    <property type="molecule type" value="Genomic_DNA"/>
</dbReference>
<dbReference type="RefSeq" id="WP_067152026.1">
    <property type="nucleotide sequence ID" value="NZ_CP014864.1"/>
</dbReference>
<dbReference type="KEGG" id="mthd:A3224_04490"/>
<gene>
    <name evidence="1" type="ORF">A3224_04490</name>
    <name evidence="2" type="ORF">OQJ68_03225</name>
</gene>
<dbReference type="AlphaFoldDB" id="A0A143HKB4"/>
<dbReference type="Proteomes" id="UP000076077">
    <property type="component" value="Chromosome"/>
</dbReference>
<reference evidence="2" key="3">
    <citation type="submission" date="2022-11" db="EMBL/GenBank/DDBJ databases">
        <title>Chitin-degrading and fungicidal potential of chitinolytic bacterial strains from marine environment of the Pacific Ocean regions.</title>
        <authorList>
            <person name="Pentekhina I."/>
            <person name="Nedashkovskaya O."/>
            <person name="Seitkalieva A."/>
            <person name="Podvolotskaya A."/>
            <person name="Tekutyeva L."/>
            <person name="Balabanova L."/>
        </authorList>
    </citation>
    <scope>NUCLEOTIDE SEQUENCE</scope>
    <source>
        <strain evidence="2">KMM 6838</strain>
    </source>
</reference>
<protein>
    <submittedName>
        <fullName evidence="1">Uncharacterized protein</fullName>
    </submittedName>
</protein>
<evidence type="ECO:0000313" key="3">
    <source>
        <dbReference type="Proteomes" id="UP000076077"/>
    </source>
</evidence>
<dbReference type="GeneID" id="76607309"/>